<keyword evidence="3" id="KW-1185">Reference proteome</keyword>
<dbReference type="EMBL" id="AL939104">
    <property type="protein sequence ID" value="CAB53142.1"/>
    <property type="molecule type" value="Genomic_DNA"/>
</dbReference>
<sequence length="115" mass="12024">MTCSPAERSVGWSSRTGSAGSGPSDLADEIRLRHDADEAADAVHHQDGGDVVMGQCLGDRLEGCVRSDVDDGPGHEITYSPVPHDEPPLGGEPPWSTDATAVRTSSLSTCRSEPP</sequence>
<accession>Q9RIZ0</accession>
<feature type="compositionally biased region" description="Polar residues" evidence="1">
    <location>
        <begin position="97"/>
        <end position="115"/>
    </location>
</feature>
<dbReference type="Proteomes" id="UP000001973">
    <property type="component" value="Chromosome"/>
</dbReference>
<dbReference type="STRING" id="100226.gene:17757759"/>
<feature type="region of interest" description="Disordered" evidence="1">
    <location>
        <begin position="67"/>
        <end position="115"/>
    </location>
</feature>
<proteinExistence type="predicted"/>
<organism evidence="2 3">
    <name type="scientific">Streptomyces coelicolor (strain ATCC BAA-471 / A3(2) / M145)</name>
    <dbReference type="NCBI Taxonomy" id="100226"/>
    <lineage>
        <taxon>Bacteria</taxon>
        <taxon>Bacillati</taxon>
        <taxon>Actinomycetota</taxon>
        <taxon>Actinomycetes</taxon>
        <taxon>Kitasatosporales</taxon>
        <taxon>Streptomycetaceae</taxon>
        <taxon>Streptomyces</taxon>
        <taxon>Streptomyces albidoflavus group</taxon>
    </lineage>
</organism>
<dbReference type="HOGENOM" id="CLU_2107567_0_0_11"/>
<dbReference type="PIR" id="T36957">
    <property type="entry name" value="T36957"/>
</dbReference>
<gene>
    <name evidence="2" type="ordered locus">SCO0175</name>
    <name evidence="2" type="ORF">SCJ1.24c</name>
</gene>
<dbReference type="PaxDb" id="100226-SCO0175"/>
<name>Q9RIZ0_STRCO</name>
<dbReference type="KEGG" id="sco:SCO0175"/>
<dbReference type="EMBL" id="AL645882">
    <property type="protein sequence ID" value="CAB53142.1"/>
    <property type="molecule type" value="Genomic_DNA"/>
</dbReference>
<dbReference type="AlphaFoldDB" id="Q9RIZ0"/>
<evidence type="ECO:0000313" key="3">
    <source>
        <dbReference type="Proteomes" id="UP000001973"/>
    </source>
</evidence>
<reference evidence="2 3" key="1">
    <citation type="journal article" date="1996" name="Mol. Microbiol.">
        <title>A set of ordered cosmids and a detailed genetic and physical map for the 8 Mb Streptomyces coelicolor A3(2) chromosome.</title>
        <authorList>
            <person name="Redenbach M."/>
            <person name="Kieser H.M."/>
            <person name="Denapaite D."/>
            <person name="Eichner A."/>
            <person name="Cullum J."/>
            <person name="Kinashi H."/>
            <person name="Hopwood D.A."/>
        </authorList>
    </citation>
    <scope>NUCLEOTIDE SEQUENCE [LARGE SCALE GENOMIC DNA]</scope>
    <source>
        <strain evidence="3">ATCC BAA-471 / A3(2) / M145</strain>
    </source>
</reference>
<protein>
    <submittedName>
        <fullName evidence="2">Uncharacterized protein</fullName>
    </submittedName>
</protein>
<dbReference type="InParanoid" id="Q9RIZ0"/>
<evidence type="ECO:0000256" key="1">
    <source>
        <dbReference type="SAM" id="MobiDB-lite"/>
    </source>
</evidence>
<feature type="region of interest" description="Disordered" evidence="1">
    <location>
        <begin position="1"/>
        <end position="27"/>
    </location>
</feature>
<evidence type="ECO:0000313" key="2">
    <source>
        <dbReference type="EMBL" id="CAB53142.1"/>
    </source>
</evidence>
<reference evidence="2 3" key="2">
    <citation type="journal article" date="2002" name="Nature">
        <title>Complete genome sequence of the model actinomycete Streptomyces coelicolor A3(2).</title>
        <authorList>
            <person name="Bentley S.D."/>
            <person name="Chater K.F."/>
            <person name="Cerdeno-Tarraga A.M."/>
            <person name="Challis G.L."/>
            <person name="Thomson N.R."/>
            <person name="James K.D."/>
            <person name="Harris D.E."/>
            <person name="Quail M.A."/>
            <person name="Kieser H."/>
            <person name="Harper D."/>
            <person name="Bateman A."/>
            <person name="Brown S."/>
            <person name="Chandra G."/>
            <person name="Chen C.W."/>
            <person name="Collins M."/>
            <person name="Cronin A."/>
            <person name="Fraser A."/>
            <person name="Goble A."/>
            <person name="Hidalgo J."/>
            <person name="Hornsby T."/>
            <person name="Howarth S."/>
            <person name="Huang C.H."/>
            <person name="Kieser T."/>
            <person name="Larke L."/>
            <person name="Murphy L."/>
            <person name="Oliver K."/>
            <person name="O'Neil S."/>
            <person name="Rabbinowitsch E."/>
            <person name="Rajandream M.A."/>
            <person name="Rutherford K."/>
            <person name="Rutter S."/>
            <person name="Seeger K."/>
            <person name="Saunders D."/>
            <person name="Sharp S."/>
            <person name="Squares R."/>
            <person name="Squares S."/>
            <person name="Taylor K."/>
            <person name="Warren T."/>
            <person name="Wietzorrek A."/>
            <person name="Woodward J."/>
            <person name="Barrell B.G."/>
            <person name="Parkhill J."/>
            <person name="Hopwood D.A."/>
        </authorList>
    </citation>
    <scope>NUCLEOTIDE SEQUENCE [LARGE SCALE GENOMIC DNA]</scope>
    <source>
        <strain evidence="3">ATCC BAA-471 / A3(2) / M145</strain>
    </source>
</reference>